<gene>
    <name evidence="1" type="ORF">SAMN06295970_12655</name>
</gene>
<comment type="caution">
    <text evidence="1">The sequence shown here is derived from an EMBL/GenBank/DDBJ whole genome shotgun (WGS) entry which is preliminary data.</text>
</comment>
<keyword evidence="2" id="KW-1185">Reference proteome</keyword>
<name>A0ABY1QQ69_9BURK</name>
<evidence type="ECO:0000313" key="1">
    <source>
        <dbReference type="EMBL" id="SMP77317.1"/>
    </source>
</evidence>
<evidence type="ECO:0000313" key="2">
    <source>
        <dbReference type="Proteomes" id="UP001158049"/>
    </source>
</evidence>
<proteinExistence type="predicted"/>
<organism evidence="1 2">
    <name type="scientific">Noviherbaspirillum suwonense</name>
    <dbReference type="NCBI Taxonomy" id="1224511"/>
    <lineage>
        <taxon>Bacteria</taxon>
        <taxon>Pseudomonadati</taxon>
        <taxon>Pseudomonadota</taxon>
        <taxon>Betaproteobacteria</taxon>
        <taxon>Burkholderiales</taxon>
        <taxon>Oxalobacteraceae</taxon>
        <taxon>Noviherbaspirillum</taxon>
    </lineage>
</organism>
<accession>A0ABY1QQ69</accession>
<protein>
    <submittedName>
        <fullName evidence="1">Uncharacterized protein</fullName>
    </submittedName>
</protein>
<sequence length="68" mass="7310">MTSSMMTYSGAAIPSFFRKTAASPQRSLSFGEWLDVFKTAMAMTNAVSTTGRVSAKQVARVRAMAEAI</sequence>
<dbReference type="EMBL" id="FXUL01000026">
    <property type="protein sequence ID" value="SMP77317.1"/>
    <property type="molecule type" value="Genomic_DNA"/>
</dbReference>
<dbReference type="Proteomes" id="UP001158049">
    <property type="component" value="Unassembled WGS sequence"/>
</dbReference>
<dbReference type="RefSeq" id="WP_283444923.1">
    <property type="nucleotide sequence ID" value="NZ_FXUL01000026.1"/>
</dbReference>
<reference evidence="1 2" key="1">
    <citation type="submission" date="2017-05" db="EMBL/GenBank/DDBJ databases">
        <authorList>
            <person name="Varghese N."/>
            <person name="Submissions S."/>
        </authorList>
    </citation>
    <scope>NUCLEOTIDE SEQUENCE [LARGE SCALE GENOMIC DNA]</scope>
    <source>
        <strain evidence="1 2">DSM 26001</strain>
    </source>
</reference>